<evidence type="ECO:0000256" key="1">
    <source>
        <dbReference type="SAM" id="MobiDB-lite"/>
    </source>
</evidence>
<name>A0ABD3JHF5_EUCGL</name>
<dbReference type="AlphaFoldDB" id="A0ABD3JHF5"/>
<comment type="caution">
    <text evidence="2">The sequence shown here is derived from an EMBL/GenBank/DDBJ whole genome shotgun (WGS) entry which is preliminary data.</text>
</comment>
<sequence length="106" mass="11526">MTPTKVACKRLTGIRIVEKREEEREENPTPFFRGNKGVGLSSPRVNISTDVKDRDIVPKLEDINVDVVSIINGHGVGSSNVNINANINAEQNLPEECVSADVDSAP</sequence>
<feature type="region of interest" description="Disordered" evidence="1">
    <location>
        <begin position="19"/>
        <end position="45"/>
    </location>
</feature>
<dbReference type="Proteomes" id="UP001634007">
    <property type="component" value="Unassembled WGS sequence"/>
</dbReference>
<proteinExistence type="predicted"/>
<organism evidence="2 3">
    <name type="scientific">Eucalyptus globulus</name>
    <name type="common">Tasmanian blue gum</name>
    <dbReference type="NCBI Taxonomy" id="34317"/>
    <lineage>
        <taxon>Eukaryota</taxon>
        <taxon>Viridiplantae</taxon>
        <taxon>Streptophyta</taxon>
        <taxon>Embryophyta</taxon>
        <taxon>Tracheophyta</taxon>
        <taxon>Spermatophyta</taxon>
        <taxon>Magnoliopsida</taxon>
        <taxon>eudicotyledons</taxon>
        <taxon>Gunneridae</taxon>
        <taxon>Pentapetalae</taxon>
        <taxon>rosids</taxon>
        <taxon>malvids</taxon>
        <taxon>Myrtales</taxon>
        <taxon>Myrtaceae</taxon>
        <taxon>Myrtoideae</taxon>
        <taxon>Eucalypteae</taxon>
        <taxon>Eucalyptus</taxon>
    </lineage>
</organism>
<protein>
    <submittedName>
        <fullName evidence="2">Uncharacterized protein</fullName>
    </submittedName>
</protein>
<evidence type="ECO:0000313" key="2">
    <source>
        <dbReference type="EMBL" id="KAL3726044.1"/>
    </source>
</evidence>
<accession>A0ABD3JHF5</accession>
<keyword evidence="3" id="KW-1185">Reference proteome</keyword>
<reference evidence="2 3" key="1">
    <citation type="submission" date="2024-11" db="EMBL/GenBank/DDBJ databases">
        <title>Chromosome-level genome assembly of Eucalyptus globulus Labill. provides insights into its genome evolution.</title>
        <authorList>
            <person name="Li X."/>
        </authorList>
    </citation>
    <scope>NUCLEOTIDE SEQUENCE [LARGE SCALE GENOMIC DNA]</scope>
    <source>
        <strain evidence="2">CL2024</strain>
        <tissue evidence="2">Fresh tender leaves</tissue>
    </source>
</reference>
<evidence type="ECO:0000313" key="3">
    <source>
        <dbReference type="Proteomes" id="UP001634007"/>
    </source>
</evidence>
<dbReference type="EMBL" id="JBJKBG010000008">
    <property type="protein sequence ID" value="KAL3726044.1"/>
    <property type="molecule type" value="Genomic_DNA"/>
</dbReference>
<gene>
    <name evidence="2" type="ORF">ACJRO7_031001</name>
</gene>